<dbReference type="InterPro" id="IPR014922">
    <property type="entry name" value="YdhG-like"/>
</dbReference>
<dbReference type="Pfam" id="PF08818">
    <property type="entry name" value="DUF1801"/>
    <property type="match status" value="1"/>
</dbReference>
<protein>
    <recommendedName>
        <fullName evidence="1">YdhG-like domain-containing protein</fullName>
    </recommendedName>
</protein>
<proteinExistence type="predicted"/>
<evidence type="ECO:0000259" key="1">
    <source>
        <dbReference type="Pfam" id="PF08818"/>
    </source>
</evidence>
<accession>A0A444HDY2</accession>
<evidence type="ECO:0000313" key="3">
    <source>
        <dbReference type="Proteomes" id="UP000287527"/>
    </source>
</evidence>
<gene>
    <name evidence="2" type="ORF">EPI11_04525</name>
</gene>
<keyword evidence="3" id="KW-1185">Reference proteome</keyword>
<dbReference type="Gene3D" id="3.90.1150.200">
    <property type="match status" value="1"/>
</dbReference>
<evidence type="ECO:0000313" key="2">
    <source>
        <dbReference type="EMBL" id="RWX02489.1"/>
    </source>
</evidence>
<dbReference type="OrthoDB" id="115213at2"/>
<dbReference type="EMBL" id="SBII01000002">
    <property type="protein sequence ID" value="RWX02489.1"/>
    <property type="molecule type" value="Genomic_DNA"/>
</dbReference>
<organism evidence="2 3">
    <name type="scientific">Flavobacterium cerinum</name>
    <dbReference type="NCBI Taxonomy" id="2502784"/>
    <lineage>
        <taxon>Bacteria</taxon>
        <taxon>Pseudomonadati</taxon>
        <taxon>Bacteroidota</taxon>
        <taxon>Flavobacteriia</taxon>
        <taxon>Flavobacteriales</taxon>
        <taxon>Flavobacteriaceae</taxon>
        <taxon>Flavobacterium</taxon>
    </lineage>
</organism>
<reference evidence="2 3" key="1">
    <citation type="submission" date="2019-01" db="EMBL/GenBank/DDBJ databases">
        <title>Flavobacterium sp. nov.,isolated from freshwater.</title>
        <authorList>
            <person name="Zhang R."/>
            <person name="Du Z.-J."/>
        </authorList>
    </citation>
    <scope>NUCLEOTIDE SEQUENCE [LARGE SCALE GENOMIC DNA]</scope>
    <source>
        <strain evidence="2 3">1E403</strain>
    </source>
</reference>
<dbReference type="SUPFAM" id="SSF159888">
    <property type="entry name" value="YdhG-like"/>
    <property type="match status" value="1"/>
</dbReference>
<sequence length="124" mass="13978">MTNKPNDINEYIALFPENVQKLLEQIRSIIQKAAPEAIEAISYAMPTFKLNGILVHFAAFQNHIGFYALPSGNEAFQKELSAYKTGKGSIQFPLNEPLPEALITKIVKFRAQENIDKALMKKKK</sequence>
<name>A0A444HDY2_9FLAO</name>
<feature type="domain" description="YdhG-like" evidence="1">
    <location>
        <begin position="20"/>
        <end position="110"/>
    </location>
</feature>
<dbReference type="RefSeq" id="WP_128388761.1">
    <property type="nucleotide sequence ID" value="NZ_SBII01000002.1"/>
</dbReference>
<dbReference type="Proteomes" id="UP000287527">
    <property type="component" value="Unassembled WGS sequence"/>
</dbReference>
<dbReference type="AlphaFoldDB" id="A0A444HDY2"/>
<comment type="caution">
    <text evidence="2">The sequence shown here is derived from an EMBL/GenBank/DDBJ whole genome shotgun (WGS) entry which is preliminary data.</text>
</comment>